<feature type="transmembrane region" description="Helical" evidence="6">
    <location>
        <begin position="40"/>
        <end position="63"/>
    </location>
</feature>
<dbReference type="Pfam" id="PF01810">
    <property type="entry name" value="LysE"/>
    <property type="match status" value="1"/>
</dbReference>
<evidence type="ECO:0000256" key="1">
    <source>
        <dbReference type="ARBA" id="ARBA00004651"/>
    </source>
</evidence>
<dbReference type="Proteomes" id="UP001623232">
    <property type="component" value="Chromosome"/>
</dbReference>
<feature type="transmembrane region" description="Helical" evidence="6">
    <location>
        <begin position="141"/>
        <end position="160"/>
    </location>
</feature>
<feature type="transmembrane region" description="Helical" evidence="6">
    <location>
        <begin position="107"/>
        <end position="129"/>
    </location>
</feature>
<dbReference type="RefSeq" id="WP_406644519.1">
    <property type="nucleotide sequence ID" value="NZ_CP123584.1"/>
</dbReference>
<accession>A0ABZ2XMH3</accession>
<evidence type="ECO:0000256" key="3">
    <source>
        <dbReference type="ARBA" id="ARBA00022692"/>
    </source>
</evidence>
<reference evidence="7 8" key="1">
    <citation type="submission" date="2023-04" db="EMBL/GenBank/DDBJ databases">
        <title>Complete genome sequence of Alisedimentitalea scapharcae.</title>
        <authorList>
            <person name="Rong J.-C."/>
            <person name="Yi M.-L."/>
            <person name="Zhao Q."/>
        </authorList>
    </citation>
    <scope>NUCLEOTIDE SEQUENCE [LARGE SCALE GENOMIC DNA]</scope>
    <source>
        <strain evidence="7 8">KCTC 42119</strain>
    </source>
</reference>
<organism evidence="7 8">
    <name type="scientific">Aliisedimentitalea scapharcae</name>
    <dbReference type="NCBI Taxonomy" id="1524259"/>
    <lineage>
        <taxon>Bacteria</taxon>
        <taxon>Pseudomonadati</taxon>
        <taxon>Pseudomonadota</taxon>
        <taxon>Alphaproteobacteria</taxon>
        <taxon>Rhodobacterales</taxon>
        <taxon>Roseobacteraceae</taxon>
        <taxon>Aliisedimentitalea</taxon>
    </lineage>
</organism>
<keyword evidence="4 6" id="KW-1133">Transmembrane helix</keyword>
<evidence type="ECO:0000256" key="6">
    <source>
        <dbReference type="SAM" id="Phobius"/>
    </source>
</evidence>
<comment type="subcellular location">
    <subcellularLocation>
        <location evidence="1">Cell membrane</location>
        <topology evidence="1">Multi-pass membrane protein</topology>
    </subcellularLocation>
</comment>
<dbReference type="PANTHER" id="PTHR30086:SF20">
    <property type="entry name" value="ARGININE EXPORTER PROTEIN ARGO-RELATED"/>
    <property type="match status" value="1"/>
</dbReference>
<evidence type="ECO:0000256" key="2">
    <source>
        <dbReference type="ARBA" id="ARBA00022475"/>
    </source>
</evidence>
<dbReference type="PANTHER" id="PTHR30086">
    <property type="entry name" value="ARGININE EXPORTER PROTEIN ARGO"/>
    <property type="match status" value="1"/>
</dbReference>
<evidence type="ECO:0000256" key="5">
    <source>
        <dbReference type="ARBA" id="ARBA00023136"/>
    </source>
</evidence>
<keyword evidence="3 6" id="KW-0812">Transmembrane</keyword>
<evidence type="ECO:0000256" key="4">
    <source>
        <dbReference type="ARBA" id="ARBA00022989"/>
    </source>
</evidence>
<feature type="transmembrane region" description="Helical" evidence="6">
    <location>
        <begin position="180"/>
        <end position="200"/>
    </location>
</feature>
<gene>
    <name evidence="7" type="ORF">QEZ52_11625</name>
</gene>
<keyword evidence="8" id="KW-1185">Reference proteome</keyword>
<dbReference type="InterPro" id="IPR001123">
    <property type="entry name" value="LeuE-type"/>
</dbReference>
<dbReference type="EMBL" id="CP123584">
    <property type="protein sequence ID" value="WZK87281.1"/>
    <property type="molecule type" value="Genomic_DNA"/>
</dbReference>
<keyword evidence="2" id="KW-1003">Cell membrane</keyword>
<proteinExistence type="predicted"/>
<sequence length="203" mass="21247">MAVHAISFALFAASQVGTPGPANMALMATGARFGLRAALPFVAGVALGKQLVIWPVGFGLMALADQAPGVFVLLKWVSAVYICYLAWRVANLRLVPGQKSDSAAPGFLAGLIVHPLNPKAWGMIIAGFSGFVAPGTPQFEATLTIAAVLLGCQVILHPMWCYAGDRIAHVVAGSIWERYLMWALAALTVLSVAFVVFGGGTQP</sequence>
<keyword evidence="5 6" id="KW-0472">Membrane</keyword>
<protein>
    <submittedName>
        <fullName evidence="7">LysE family translocator</fullName>
    </submittedName>
</protein>
<feature type="transmembrane region" description="Helical" evidence="6">
    <location>
        <begin position="70"/>
        <end position="87"/>
    </location>
</feature>
<name>A0ABZ2XMH3_9RHOB</name>
<evidence type="ECO:0000313" key="8">
    <source>
        <dbReference type="Proteomes" id="UP001623232"/>
    </source>
</evidence>
<evidence type="ECO:0000313" key="7">
    <source>
        <dbReference type="EMBL" id="WZK87281.1"/>
    </source>
</evidence>